<name>A0A921YVC4_MANSE</name>
<dbReference type="Proteomes" id="UP000791440">
    <property type="component" value="Unassembled WGS sequence"/>
</dbReference>
<reference evidence="3" key="2">
    <citation type="submission" date="2020-12" db="EMBL/GenBank/DDBJ databases">
        <authorList>
            <person name="Kanost M."/>
        </authorList>
    </citation>
    <scope>NUCLEOTIDE SEQUENCE</scope>
</reference>
<gene>
    <name evidence="3" type="ORF">O3G_MSEX004209</name>
</gene>
<proteinExistence type="inferred from homology"/>
<dbReference type="InterPro" id="IPR026224">
    <property type="entry name" value="DPCD"/>
</dbReference>
<dbReference type="PANTHER" id="PTHR31921">
    <property type="entry name" value="PROTEIN DPCD"/>
    <property type="match status" value="1"/>
</dbReference>
<accession>A0A921YVC4</accession>
<comment type="similarity">
    <text evidence="1">Belongs to the DPCD family.</text>
</comment>
<evidence type="ECO:0000313" key="4">
    <source>
        <dbReference type="Proteomes" id="UP000791440"/>
    </source>
</evidence>
<evidence type="ECO:0000256" key="2">
    <source>
        <dbReference type="ARBA" id="ARBA00020330"/>
    </source>
</evidence>
<evidence type="ECO:0000313" key="3">
    <source>
        <dbReference type="EMBL" id="KAG6446036.1"/>
    </source>
</evidence>
<evidence type="ECO:0000256" key="1">
    <source>
        <dbReference type="ARBA" id="ARBA00010597"/>
    </source>
</evidence>
<sequence>MKRKSCLIETIDNFVVTEKNVRKNSVANLKMHRNTIWYHTLLGAEKSCLKEEKIKKIHYKFEDNREMVEEYNVDTQVLLRRAWKVKGKLGGEGKWEVEIGDPLPDMMVNTDSAEIIESKDQPIVSRRNTRINLEWRIRNLPYPIGTYSVEANSDEKCIIVRTTNKKYYKKLQIPELVRLNLPVEQANIQFTHSFHTLIITYKKPQQLLDMDKDWNEELKKVKPVKDIPNECKTQ</sequence>
<reference evidence="3" key="1">
    <citation type="journal article" date="2016" name="Insect Biochem. Mol. Biol.">
        <title>Multifaceted biological insights from a draft genome sequence of the tobacco hornworm moth, Manduca sexta.</title>
        <authorList>
            <person name="Kanost M.R."/>
            <person name="Arrese E.L."/>
            <person name="Cao X."/>
            <person name="Chen Y.R."/>
            <person name="Chellapilla S."/>
            <person name="Goldsmith M.R."/>
            <person name="Grosse-Wilde E."/>
            <person name="Heckel D.G."/>
            <person name="Herndon N."/>
            <person name="Jiang H."/>
            <person name="Papanicolaou A."/>
            <person name="Qu J."/>
            <person name="Soulages J.L."/>
            <person name="Vogel H."/>
            <person name="Walters J."/>
            <person name="Waterhouse R.M."/>
            <person name="Ahn S.J."/>
            <person name="Almeida F.C."/>
            <person name="An C."/>
            <person name="Aqrawi P."/>
            <person name="Bretschneider A."/>
            <person name="Bryant W.B."/>
            <person name="Bucks S."/>
            <person name="Chao H."/>
            <person name="Chevignon G."/>
            <person name="Christen J.M."/>
            <person name="Clarke D.F."/>
            <person name="Dittmer N.T."/>
            <person name="Ferguson L.C.F."/>
            <person name="Garavelou S."/>
            <person name="Gordon K.H.J."/>
            <person name="Gunaratna R.T."/>
            <person name="Han Y."/>
            <person name="Hauser F."/>
            <person name="He Y."/>
            <person name="Heidel-Fischer H."/>
            <person name="Hirsh A."/>
            <person name="Hu Y."/>
            <person name="Jiang H."/>
            <person name="Kalra D."/>
            <person name="Klinner C."/>
            <person name="Konig C."/>
            <person name="Kovar C."/>
            <person name="Kroll A.R."/>
            <person name="Kuwar S.S."/>
            <person name="Lee S.L."/>
            <person name="Lehman R."/>
            <person name="Li K."/>
            <person name="Li Z."/>
            <person name="Liang H."/>
            <person name="Lovelace S."/>
            <person name="Lu Z."/>
            <person name="Mansfield J.H."/>
            <person name="McCulloch K.J."/>
            <person name="Mathew T."/>
            <person name="Morton B."/>
            <person name="Muzny D.M."/>
            <person name="Neunemann D."/>
            <person name="Ongeri F."/>
            <person name="Pauchet Y."/>
            <person name="Pu L.L."/>
            <person name="Pyrousis I."/>
            <person name="Rao X.J."/>
            <person name="Redding A."/>
            <person name="Roesel C."/>
            <person name="Sanchez-Gracia A."/>
            <person name="Schaack S."/>
            <person name="Shukla A."/>
            <person name="Tetreau G."/>
            <person name="Wang Y."/>
            <person name="Xiong G.H."/>
            <person name="Traut W."/>
            <person name="Walsh T.K."/>
            <person name="Worley K.C."/>
            <person name="Wu D."/>
            <person name="Wu W."/>
            <person name="Wu Y.Q."/>
            <person name="Zhang X."/>
            <person name="Zou Z."/>
            <person name="Zucker H."/>
            <person name="Briscoe A.D."/>
            <person name="Burmester T."/>
            <person name="Clem R.J."/>
            <person name="Feyereisen R."/>
            <person name="Grimmelikhuijzen C.J.P."/>
            <person name="Hamodrakas S.J."/>
            <person name="Hansson B.S."/>
            <person name="Huguet E."/>
            <person name="Jermiin L.S."/>
            <person name="Lan Q."/>
            <person name="Lehman H.K."/>
            <person name="Lorenzen M."/>
            <person name="Merzendorfer H."/>
            <person name="Michalopoulos I."/>
            <person name="Morton D.B."/>
            <person name="Muthukrishnan S."/>
            <person name="Oakeshott J.G."/>
            <person name="Palmer W."/>
            <person name="Park Y."/>
            <person name="Passarelli A.L."/>
            <person name="Rozas J."/>
            <person name="Schwartz L.M."/>
            <person name="Smith W."/>
            <person name="Southgate A."/>
            <person name="Vilcinskas A."/>
            <person name="Vogt R."/>
            <person name="Wang P."/>
            <person name="Werren J."/>
            <person name="Yu X.Q."/>
            <person name="Zhou J.J."/>
            <person name="Brown S.J."/>
            <person name="Scherer S.E."/>
            <person name="Richards S."/>
            <person name="Blissard G.W."/>
        </authorList>
    </citation>
    <scope>NUCLEOTIDE SEQUENCE</scope>
</reference>
<dbReference type="AlphaFoldDB" id="A0A921YVC4"/>
<keyword evidence="4" id="KW-1185">Reference proteome</keyword>
<dbReference type="OrthoDB" id="10256139at2759"/>
<dbReference type="PRINTS" id="PR02065">
    <property type="entry name" value="PROTEINDPCD"/>
</dbReference>
<dbReference type="PANTHER" id="PTHR31921:SF1">
    <property type="entry name" value="PROTEIN DPCD"/>
    <property type="match status" value="1"/>
</dbReference>
<protein>
    <recommendedName>
        <fullName evidence="2">Protein DPCD</fullName>
    </recommendedName>
</protein>
<dbReference type="Pfam" id="PF14913">
    <property type="entry name" value="DPCD"/>
    <property type="match status" value="1"/>
</dbReference>
<organism evidence="3 4">
    <name type="scientific">Manduca sexta</name>
    <name type="common">Tobacco hawkmoth</name>
    <name type="synonym">Tobacco hornworm</name>
    <dbReference type="NCBI Taxonomy" id="7130"/>
    <lineage>
        <taxon>Eukaryota</taxon>
        <taxon>Metazoa</taxon>
        <taxon>Ecdysozoa</taxon>
        <taxon>Arthropoda</taxon>
        <taxon>Hexapoda</taxon>
        <taxon>Insecta</taxon>
        <taxon>Pterygota</taxon>
        <taxon>Neoptera</taxon>
        <taxon>Endopterygota</taxon>
        <taxon>Lepidoptera</taxon>
        <taxon>Glossata</taxon>
        <taxon>Ditrysia</taxon>
        <taxon>Bombycoidea</taxon>
        <taxon>Sphingidae</taxon>
        <taxon>Sphinginae</taxon>
        <taxon>Sphingini</taxon>
        <taxon>Manduca</taxon>
    </lineage>
</organism>
<comment type="caution">
    <text evidence="3">The sequence shown here is derived from an EMBL/GenBank/DDBJ whole genome shotgun (WGS) entry which is preliminary data.</text>
</comment>
<dbReference type="EMBL" id="JH668328">
    <property type="protein sequence ID" value="KAG6446036.1"/>
    <property type="molecule type" value="Genomic_DNA"/>
</dbReference>